<name>A0AA88AGH9_FICCA</name>
<evidence type="ECO:0000313" key="1">
    <source>
        <dbReference type="EMBL" id="GMN54468.1"/>
    </source>
</evidence>
<organism evidence="1 2">
    <name type="scientific">Ficus carica</name>
    <name type="common">Common fig</name>
    <dbReference type="NCBI Taxonomy" id="3494"/>
    <lineage>
        <taxon>Eukaryota</taxon>
        <taxon>Viridiplantae</taxon>
        <taxon>Streptophyta</taxon>
        <taxon>Embryophyta</taxon>
        <taxon>Tracheophyta</taxon>
        <taxon>Spermatophyta</taxon>
        <taxon>Magnoliopsida</taxon>
        <taxon>eudicotyledons</taxon>
        <taxon>Gunneridae</taxon>
        <taxon>Pentapetalae</taxon>
        <taxon>rosids</taxon>
        <taxon>fabids</taxon>
        <taxon>Rosales</taxon>
        <taxon>Moraceae</taxon>
        <taxon>Ficeae</taxon>
        <taxon>Ficus</taxon>
    </lineage>
</organism>
<sequence>MDPIYVLVEYNGWWKRVDNGLWEWCGSGLTGGFVVDRGIKFLELVEMIYQKTSINQNDYAIEITHKPVGYKHVKTAPILISNDSEFKDLMFWYKSEDSITIHAMLKENREGKWEIGMDPIYVLLEYNGRWKQLDSGFWEWRGSDLAKAFVVDRSIKFRKLVEIIYHKASINRSVYAVEITHKPVGDKHAKTAPTLISDDLDFTDLMFWYKNEDSITLHVMLKGD</sequence>
<dbReference type="EMBL" id="BTGU01000051">
    <property type="protein sequence ID" value="GMN54468.1"/>
    <property type="molecule type" value="Genomic_DNA"/>
</dbReference>
<dbReference type="Proteomes" id="UP001187192">
    <property type="component" value="Unassembled WGS sequence"/>
</dbReference>
<dbReference type="AlphaFoldDB" id="A0AA88AGH9"/>
<evidence type="ECO:0000313" key="2">
    <source>
        <dbReference type="Proteomes" id="UP001187192"/>
    </source>
</evidence>
<protein>
    <submittedName>
        <fullName evidence="1">Uncharacterized protein</fullName>
    </submittedName>
</protein>
<gene>
    <name evidence="1" type="ORF">TIFTF001_023601</name>
</gene>
<proteinExistence type="predicted"/>
<comment type="caution">
    <text evidence="1">The sequence shown here is derived from an EMBL/GenBank/DDBJ whole genome shotgun (WGS) entry which is preliminary data.</text>
</comment>
<accession>A0AA88AGH9</accession>
<keyword evidence="2" id="KW-1185">Reference proteome</keyword>
<reference evidence="1" key="1">
    <citation type="submission" date="2023-07" db="EMBL/GenBank/DDBJ databases">
        <title>draft genome sequence of fig (Ficus carica).</title>
        <authorList>
            <person name="Takahashi T."/>
            <person name="Nishimura K."/>
        </authorList>
    </citation>
    <scope>NUCLEOTIDE SEQUENCE</scope>
</reference>